<dbReference type="SMART" id="SM00558">
    <property type="entry name" value="JmjC"/>
    <property type="match status" value="1"/>
</dbReference>
<dbReference type="InterPro" id="IPR003349">
    <property type="entry name" value="JmjN"/>
</dbReference>
<evidence type="ECO:0000256" key="5">
    <source>
        <dbReference type="ARBA" id="ARBA00023015"/>
    </source>
</evidence>
<feature type="region of interest" description="Disordered" evidence="8">
    <location>
        <begin position="1"/>
        <end position="31"/>
    </location>
</feature>
<dbReference type="GO" id="GO:0046872">
    <property type="term" value="F:metal ion binding"/>
    <property type="evidence" value="ECO:0007669"/>
    <property type="project" value="UniProtKB-KW"/>
</dbReference>
<dbReference type="AlphaFoldDB" id="A0A6V7QYV3"/>
<evidence type="ECO:0000256" key="1">
    <source>
        <dbReference type="ARBA" id="ARBA00001954"/>
    </source>
</evidence>
<dbReference type="Pfam" id="PF02375">
    <property type="entry name" value="JmjN"/>
    <property type="match status" value="1"/>
</dbReference>
<dbReference type="GO" id="GO:0005634">
    <property type="term" value="C:nucleus"/>
    <property type="evidence" value="ECO:0007669"/>
    <property type="project" value="TreeGrafter"/>
</dbReference>
<accession>A0A6V7QYV3</accession>
<organism evidence="11">
    <name type="scientific">Ananas comosus var. bracteatus</name>
    <name type="common">red pineapple</name>
    <dbReference type="NCBI Taxonomy" id="296719"/>
    <lineage>
        <taxon>Eukaryota</taxon>
        <taxon>Viridiplantae</taxon>
        <taxon>Streptophyta</taxon>
        <taxon>Embryophyta</taxon>
        <taxon>Tracheophyta</taxon>
        <taxon>Spermatophyta</taxon>
        <taxon>Magnoliopsida</taxon>
        <taxon>Liliopsida</taxon>
        <taxon>Poales</taxon>
        <taxon>Bromeliaceae</taxon>
        <taxon>Bromelioideae</taxon>
        <taxon>Ananas</taxon>
    </lineage>
</organism>
<dbReference type="GO" id="GO:0040029">
    <property type="term" value="P:epigenetic regulation of gene expression"/>
    <property type="evidence" value="ECO:0007669"/>
    <property type="project" value="UniProtKB-ARBA"/>
</dbReference>
<keyword evidence="2" id="KW-0479">Metal-binding</keyword>
<evidence type="ECO:0000256" key="3">
    <source>
        <dbReference type="ARBA" id="ARBA00023002"/>
    </source>
</evidence>
<feature type="domain" description="JmjN" evidence="9">
    <location>
        <begin position="277"/>
        <end position="318"/>
    </location>
</feature>
<evidence type="ECO:0000256" key="8">
    <source>
        <dbReference type="SAM" id="MobiDB-lite"/>
    </source>
</evidence>
<feature type="compositionally biased region" description="Polar residues" evidence="8">
    <location>
        <begin position="913"/>
        <end position="923"/>
    </location>
</feature>
<dbReference type="GO" id="GO:0141052">
    <property type="term" value="F:histone H3 demethylase activity"/>
    <property type="evidence" value="ECO:0007669"/>
    <property type="project" value="UniProtKB-ARBA"/>
</dbReference>
<feature type="domain" description="JmjC" evidence="10">
    <location>
        <begin position="424"/>
        <end position="594"/>
    </location>
</feature>
<dbReference type="PROSITE" id="PS51184">
    <property type="entry name" value="JMJC"/>
    <property type="match status" value="1"/>
</dbReference>
<keyword evidence="7" id="KW-0539">Nucleus</keyword>
<evidence type="ECO:0000256" key="4">
    <source>
        <dbReference type="ARBA" id="ARBA00023004"/>
    </source>
</evidence>
<feature type="compositionally biased region" description="Basic and acidic residues" evidence="8">
    <location>
        <begin position="895"/>
        <end position="908"/>
    </location>
</feature>
<comment type="cofactor">
    <cofactor evidence="1">
        <name>Fe(2+)</name>
        <dbReference type="ChEBI" id="CHEBI:29033"/>
    </cofactor>
</comment>
<dbReference type="PANTHER" id="PTHR10694:SF33">
    <property type="entry name" value="LYSINE-SPECIFIC DEMETHYLASE 5"/>
    <property type="match status" value="1"/>
</dbReference>
<evidence type="ECO:0000256" key="7">
    <source>
        <dbReference type="ARBA" id="ARBA00023242"/>
    </source>
</evidence>
<name>A0A6V7QYV3_ANACO</name>
<keyword evidence="3" id="KW-0560">Oxidoreductase</keyword>
<evidence type="ECO:0000259" key="9">
    <source>
        <dbReference type="PROSITE" id="PS51183"/>
    </source>
</evidence>
<dbReference type="InterPro" id="IPR004198">
    <property type="entry name" value="Znf_C5HC2"/>
</dbReference>
<dbReference type="EMBL" id="CAJEUB010000065">
    <property type="protein sequence ID" value="CAD1848061.1"/>
    <property type="molecule type" value="Genomic_DNA"/>
</dbReference>
<protein>
    <recommendedName>
        <fullName evidence="12">Lysine-specific demethylase JMJ706</fullName>
    </recommendedName>
</protein>
<dbReference type="SMART" id="SM00545">
    <property type="entry name" value="JmjN"/>
    <property type="match status" value="1"/>
</dbReference>
<sequence length="997" mass="111030">MPAHPVLSRPPPQHRHVPVNPPRDRPLNPSVHRHVYVPAVITTPPRRFSPSETAHAPPPFRTVPPFHRSPLIVPFPLAGKPTLLAGKPLTVAGKPLYSVYPPRLSPRASNPGVRDSSKRGFRAPLPWRGEASDLIAIWGVEGNAGRSSVSPLRFGLLGFGIRGGGAVGESPIRDRDEMVEGRPCIPREVGTRLEASKHQRLQLSRVASVAEAADVTNMMARSGGDALKASTSCGIRLHGNFGAFSQGSDYAKDAFSKHKVEKFDLSNLNWIEKIPECPVFCPSKEEFEDPLDYLQKIAPTAAKYGICKIVSPISASVPAGAVLMKEQAGFKFSTRVQPLRLSEWDTDDKISFFMSGRKYTFRDFEKMANKVFARRYSSTGSLPSRFLEEEFWHEIAFGKMDSVEYACDIDGSAFSCSPTDRLGKSKWNLKRLSRLPKSVLRLLRMAIPGVTDPMLYIGMLFSMFAWHVEDHYLYSINYHHCGAFKTWYGVPGHAAPGFEKVVREHVYNQDMLSGEGDDAAFDVLLGKTTMFPPNVLLENGVPVYKAVQKPGEFVITFPRAYHAGFSHGFNCGEAVNFAIGDWFPLGAVASQRYALLNRTPLLPYEELLCTEAMLLSCKVSNPGYKVLAPPEEFLSQKSVKVSFVELMRFQHRARWLIVKMGAQIEYKSDVHSTLLCSICRRDCYVAYVKCNCILDPTCLRHEQKLLSCPCKCNRIIFVRENILEMEALAQKFELKEGILDEVHRGNGLSQLADPFFCTGTEGYSPYCETKIEARLPNDSIYKGECVNKPSPAGSTITTSFGLDESSSFSDAHTNSVRRNFSVAKCPQSICSHDSSAMEGSDDSDSEVFRVKRRTTNVGRSSIGDVTVPNSTYRQAFKRLRKAYPDVRHVRLQSESVRETSESVRETSDHCSVPATNSRQNFETASRSWKGGAFPISWKIKQELSEVKLTNDDEASKSENSVRFNRGELPRESPSIELGPKRLKVKGPSKSISGHALY</sequence>
<keyword evidence="4" id="KW-0408">Iron</keyword>
<gene>
    <name evidence="11" type="ORF">CB5_LOCUS31272</name>
</gene>
<feature type="region of interest" description="Disordered" evidence="8">
    <location>
        <begin position="950"/>
        <end position="997"/>
    </location>
</feature>
<dbReference type="Gene3D" id="2.60.120.650">
    <property type="entry name" value="Cupin"/>
    <property type="match status" value="1"/>
</dbReference>
<proteinExistence type="predicted"/>
<dbReference type="InterPro" id="IPR003347">
    <property type="entry name" value="JmjC_dom"/>
</dbReference>
<evidence type="ECO:0000313" key="11">
    <source>
        <dbReference type="EMBL" id="CAD1848061.1"/>
    </source>
</evidence>
<dbReference type="GO" id="GO:0016491">
    <property type="term" value="F:oxidoreductase activity"/>
    <property type="evidence" value="ECO:0007669"/>
    <property type="project" value="UniProtKB-KW"/>
</dbReference>
<dbReference type="GO" id="GO:0000785">
    <property type="term" value="C:chromatin"/>
    <property type="evidence" value="ECO:0007669"/>
    <property type="project" value="TreeGrafter"/>
</dbReference>
<dbReference type="Pfam" id="PF02373">
    <property type="entry name" value="JmjC"/>
    <property type="match status" value="1"/>
</dbReference>
<dbReference type="Pfam" id="PF02928">
    <property type="entry name" value="zf-C5HC2"/>
    <property type="match status" value="1"/>
</dbReference>
<evidence type="ECO:0008006" key="12">
    <source>
        <dbReference type="Google" id="ProtNLM"/>
    </source>
</evidence>
<dbReference type="SUPFAM" id="SSF51197">
    <property type="entry name" value="Clavaminate synthase-like"/>
    <property type="match status" value="1"/>
</dbReference>
<reference evidence="11" key="1">
    <citation type="submission" date="2020-07" db="EMBL/GenBank/DDBJ databases">
        <authorList>
            <person name="Lin J."/>
        </authorList>
    </citation>
    <scope>NUCLEOTIDE SEQUENCE</scope>
</reference>
<evidence type="ECO:0000256" key="2">
    <source>
        <dbReference type="ARBA" id="ARBA00022723"/>
    </source>
</evidence>
<dbReference type="FunFam" id="2.60.120.650:FF:000016">
    <property type="entry name" value="Lysine-specific demethylase isoform A"/>
    <property type="match status" value="1"/>
</dbReference>
<keyword evidence="5" id="KW-0805">Transcription regulation</keyword>
<dbReference type="PANTHER" id="PTHR10694">
    <property type="entry name" value="LYSINE-SPECIFIC DEMETHYLASE"/>
    <property type="match status" value="1"/>
</dbReference>
<keyword evidence="6" id="KW-0804">Transcription</keyword>
<evidence type="ECO:0000259" key="10">
    <source>
        <dbReference type="PROSITE" id="PS51184"/>
    </source>
</evidence>
<dbReference type="PROSITE" id="PS51183">
    <property type="entry name" value="JMJN"/>
    <property type="match status" value="1"/>
</dbReference>
<feature type="region of interest" description="Disordered" evidence="8">
    <location>
        <begin position="893"/>
        <end position="923"/>
    </location>
</feature>
<evidence type="ECO:0000256" key="6">
    <source>
        <dbReference type="ARBA" id="ARBA00023163"/>
    </source>
</evidence>